<protein>
    <submittedName>
        <fullName evidence="2">Amino acid ABC transporter substrate-binding protein, PAAT family</fullName>
    </submittedName>
</protein>
<keyword evidence="3" id="KW-1185">Reference proteome</keyword>
<name>A0ABY1NLI7_9RHOB</name>
<feature type="chain" id="PRO_5045503008" evidence="1">
    <location>
        <begin position="23"/>
        <end position="258"/>
    </location>
</feature>
<dbReference type="EMBL" id="FXTY01000002">
    <property type="protein sequence ID" value="SMP12956.1"/>
    <property type="molecule type" value="Genomic_DNA"/>
</dbReference>
<accession>A0ABY1NLI7</accession>
<evidence type="ECO:0000313" key="2">
    <source>
        <dbReference type="EMBL" id="SMP12956.1"/>
    </source>
</evidence>
<evidence type="ECO:0000256" key="1">
    <source>
        <dbReference type="SAM" id="SignalP"/>
    </source>
</evidence>
<sequence length="258" mass="27289">MKFLTATVSAIALTISTGAAVADTVTILAADLPPMVYSDGSGREAEIVTQVMQHCGHDVNYVVQPFTRHWATYEGGTGDAVMTVPLGMPMDGAQSAPYIAYQNGVSYLASIGSDFGALDDLAGLSIAAFEGASGILPGLSDAQGSFGSYREMADQETQSKLLFGGRVDGILGDGMLFAAYAASLRDAGSSAGVDASQQLEFRAIFEPSNYAMNFRDPDMSVAFDRCFSELEANGTIAAINTKWIDKYRDTLADNYLSM</sequence>
<reference evidence="2 3" key="1">
    <citation type="submission" date="2017-05" db="EMBL/GenBank/DDBJ databases">
        <authorList>
            <person name="Varghese N."/>
            <person name="Submissions S."/>
        </authorList>
    </citation>
    <scope>NUCLEOTIDE SEQUENCE [LARGE SCALE GENOMIC DNA]</scope>
    <source>
        <strain evidence="2 3">DSM 29734</strain>
    </source>
</reference>
<proteinExistence type="predicted"/>
<dbReference type="SUPFAM" id="SSF53850">
    <property type="entry name" value="Periplasmic binding protein-like II"/>
    <property type="match status" value="1"/>
</dbReference>
<comment type="caution">
    <text evidence="2">The sequence shown here is derived from an EMBL/GenBank/DDBJ whole genome shotgun (WGS) entry which is preliminary data.</text>
</comment>
<dbReference type="Proteomes" id="UP001157961">
    <property type="component" value="Unassembled WGS sequence"/>
</dbReference>
<evidence type="ECO:0000313" key="3">
    <source>
        <dbReference type="Proteomes" id="UP001157961"/>
    </source>
</evidence>
<gene>
    <name evidence="2" type="ORF">SAMN06265373_102421</name>
</gene>
<feature type="signal peptide" evidence="1">
    <location>
        <begin position="1"/>
        <end position="22"/>
    </location>
</feature>
<dbReference type="Gene3D" id="3.40.190.10">
    <property type="entry name" value="Periplasmic binding protein-like II"/>
    <property type="match status" value="2"/>
</dbReference>
<dbReference type="RefSeq" id="WP_283425161.1">
    <property type="nucleotide sequence ID" value="NZ_FXTY01000002.1"/>
</dbReference>
<keyword evidence="1" id="KW-0732">Signal</keyword>
<organism evidence="2 3">
    <name type="scientific">Shimia sagamensis</name>
    <dbReference type="NCBI Taxonomy" id="1566352"/>
    <lineage>
        <taxon>Bacteria</taxon>
        <taxon>Pseudomonadati</taxon>
        <taxon>Pseudomonadota</taxon>
        <taxon>Alphaproteobacteria</taxon>
        <taxon>Rhodobacterales</taxon>
        <taxon>Roseobacteraceae</taxon>
    </lineage>
</organism>